<comment type="caution">
    <text evidence="1">The sequence shown here is derived from an EMBL/GenBank/DDBJ whole genome shotgun (WGS) entry which is preliminary data.</text>
</comment>
<proteinExistence type="predicted"/>
<gene>
    <name evidence="1" type="ORF">DOZ80_15710</name>
</gene>
<accession>A0A327N0I3</accession>
<name>A0A327N0I3_PSEFL</name>
<reference evidence="1 2" key="1">
    <citation type="submission" date="2018-06" db="EMBL/GenBank/DDBJ databases">
        <authorList>
            <person name="Zhirakovskaya E."/>
        </authorList>
    </citation>
    <scope>NUCLEOTIDE SEQUENCE [LARGE SCALE GENOMIC DNA]</scope>
    <source>
        <strain evidence="1 2">LY3</strain>
    </source>
</reference>
<evidence type="ECO:0000313" key="1">
    <source>
        <dbReference type="EMBL" id="RAI68405.1"/>
    </source>
</evidence>
<protein>
    <submittedName>
        <fullName evidence="1">Uncharacterized protein</fullName>
    </submittedName>
</protein>
<dbReference type="Proteomes" id="UP000249493">
    <property type="component" value="Unassembled WGS sequence"/>
</dbReference>
<evidence type="ECO:0000313" key="2">
    <source>
        <dbReference type="Proteomes" id="UP000249493"/>
    </source>
</evidence>
<dbReference type="AlphaFoldDB" id="A0A327N0I3"/>
<sequence length="82" mass="8537">MSASGKKVRAFSQSATQKARIQVSLLSIGSICRNEYRFANTTKHCGSWLACDAGTSVCQVDRGAAIAGKPAPTGTAFQSVGK</sequence>
<dbReference type="EMBL" id="QLIN01000006">
    <property type="protein sequence ID" value="RAI68405.1"/>
    <property type="molecule type" value="Genomic_DNA"/>
</dbReference>
<organism evidence="1 2">
    <name type="scientific">Pseudomonas fluorescens</name>
    <dbReference type="NCBI Taxonomy" id="294"/>
    <lineage>
        <taxon>Bacteria</taxon>
        <taxon>Pseudomonadati</taxon>
        <taxon>Pseudomonadota</taxon>
        <taxon>Gammaproteobacteria</taxon>
        <taxon>Pseudomonadales</taxon>
        <taxon>Pseudomonadaceae</taxon>
        <taxon>Pseudomonas</taxon>
    </lineage>
</organism>